<protein>
    <recommendedName>
        <fullName evidence="1">F-box/LRR-repeat protein 15/At3g58940/PEG3-like LRR domain-containing protein</fullName>
    </recommendedName>
</protein>
<evidence type="ECO:0000259" key="1">
    <source>
        <dbReference type="Pfam" id="PF24758"/>
    </source>
</evidence>
<evidence type="ECO:0000313" key="2">
    <source>
        <dbReference type="EMBL" id="GMN69298.1"/>
    </source>
</evidence>
<dbReference type="AlphaFoldDB" id="A0AA88E8L7"/>
<dbReference type="SUPFAM" id="SSF52047">
    <property type="entry name" value="RNI-like"/>
    <property type="match status" value="1"/>
</dbReference>
<comment type="caution">
    <text evidence="2">The sequence shown here is derived from an EMBL/GenBank/DDBJ whole genome shotgun (WGS) entry which is preliminary data.</text>
</comment>
<keyword evidence="3" id="KW-1185">Reference proteome</keyword>
<reference evidence="2" key="1">
    <citation type="submission" date="2023-07" db="EMBL/GenBank/DDBJ databases">
        <title>draft genome sequence of fig (Ficus carica).</title>
        <authorList>
            <person name="Takahashi T."/>
            <person name="Nishimura K."/>
        </authorList>
    </citation>
    <scope>NUCLEOTIDE SEQUENCE</scope>
</reference>
<gene>
    <name evidence="2" type="ORF">TIFTF001_038346</name>
</gene>
<sequence>MHTQECCIRGCLGSSFNFAVEEHHVLSWLHNAVTCNLKQLVIDVNLKRGSDFVLPSSLLSCKSLESVRMRFRNGTGILKIPPSIGDTCGFSSLKCLKMTSVCIDECFGELISSYCKSLEELSLTTLSAPKVENFAQKVENSTEPIPFFDKNLVHVLRDVAGNIKGLTLTNDSVMLWIPINRFIHLEPNFHPVVQRIWHDSCMIAAAEQTEIHFDYAWLNRIKR</sequence>
<dbReference type="Proteomes" id="UP001187192">
    <property type="component" value="Unassembled WGS sequence"/>
</dbReference>
<dbReference type="Pfam" id="PF24758">
    <property type="entry name" value="LRR_At5g56370"/>
    <property type="match status" value="1"/>
</dbReference>
<dbReference type="EMBL" id="BTGU01000813">
    <property type="protein sequence ID" value="GMN69298.1"/>
    <property type="molecule type" value="Genomic_DNA"/>
</dbReference>
<feature type="domain" description="F-box/LRR-repeat protein 15/At3g58940/PEG3-like LRR" evidence="1">
    <location>
        <begin position="27"/>
        <end position="125"/>
    </location>
</feature>
<accession>A0AA88E8L7</accession>
<dbReference type="InterPro" id="IPR055411">
    <property type="entry name" value="LRR_FXL15/At3g58940/PEG3-like"/>
</dbReference>
<dbReference type="InterPro" id="IPR032675">
    <property type="entry name" value="LRR_dom_sf"/>
</dbReference>
<name>A0AA88E8L7_FICCA</name>
<dbReference type="Gene3D" id="3.80.10.10">
    <property type="entry name" value="Ribonuclease Inhibitor"/>
    <property type="match status" value="1"/>
</dbReference>
<organism evidence="2 3">
    <name type="scientific">Ficus carica</name>
    <name type="common">Common fig</name>
    <dbReference type="NCBI Taxonomy" id="3494"/>
    <lineage>
        <taxon>Eukaryota</taxon>
        <taxon>Viridiplantae</taxon>
        <taxon>Streptophyta</taxon>
        <taxon>Embryophyta</taxon>
        <taxon>Tracheophyta</taxon>
        <taxon>Spermatophyta</taxon>
        <taxon>Magnoliopsida</taxon>
        <taxon>eudicotyledons</taxon>
        <taxon>Gunneridae</taxon>
        <taxon>Pentapetalae</taxon>
        <taxon>rosids</taxon>
        <taxon>fabids</taxon>
        <taxon>Rosales</taxon>
        <taxon>Moraceae</taxon>
        <taxon>Ficeae</taxon>
        <taxon>Ficus</taxon>
    </lineage>
</organism>
<proteinExistence type="predicted"/>
<evidence type="ECO:0000313" key="3">
    <source>
        <dbReference type="Proteomes" id="UP001187192"/>
    </source>
</evidence>